<feature type="transmembrane region" description="Helical" evidence="1">
    <location>
        <begin position="6"/>
        <end position="31"/>
    </location>
</feature>
<organism evidence="2">
    <name type="scientific">Human immunodeficiency virus type 1</name>
    <name type="common">HIV-1</name>
    <dbReference type="NCBI Taxonomy" id="11676"/>
    <lineage>
        <taxon>Viruses</taxon>
        <taxon>Riboviria</taxon>
        <taxon>Pararnavirae</taxon>
        <taxon>Artverviricota</taxon>
        <taxon>Revtraviricetes</taxon>
        <taxon>Ortervirales</taxon>
        <taxon>Retroviridae</taxon>
        <taxon>Orthoretrovirinae</taxon>
        <taxon>Lentivirus</taxon>
        <taxon>Lentivirus humimdef1</taxon>
    </lineage>
</organism>
<dbReference type="EMBL" id="U95447">
    <property type="protein sequence ID" value="AAB52794.1"/>
    <property type="molecule type" value="Genomic_DNA"/>
</dbReference>
<keyword evidence="1" id="KW-1133">Transmembrane helix</keyword>
<name>O11544_HV1</name>
<keyword evidence="1" id="KW-0812">Transmembrane</keyword>
<evidence type="ECO:0000256" key="1">
    <source>
        <dbReference type="SAM" id="Phobius"/>
    </source>
</evidence>
<organismHost>
    <name type="scientific">Homo sapiens</name>
    <name type="common">Human</name>
    <dbReference type="NCBI Taxonomy" id="9606"/>
</organismHost>
<accession>O11544</accession>
<sequence length="33" mass="3702">VLLYIALMRISLAVLLMPRPLGLLVPLIIMVKK</sequence>
<evidence type="ECO:0000313" key="2">
    <source>
        <dbReference type="EMBL" id="AAB52794.1"/>
    </source>
</evidence>
<keyword evidence="2" id="KW-0946">Virion</keyword>
<reference evidence="2" key="1">
    <citation type="submission" date="1997-03" db="EMBL/GenBank/DDBJ databases">
        <title>Analysis of the V1-V5 env region in Long-Term Non Progressor and in rapid progressor HIV-1 infected individuals.</title>
        <authorList>
            <person name="Balotta C."/>
            <person name="Riva C."/>
            <person name="Violin M."/>
            <person name="Colombo C."/>
            <person name="Galli M."/>
            <person name="Moroni M."/>
        </authorList>
    </citation>
    <scope>NUCLEOTIDE SEQUENCE</scope>
</reference>
<keyword evidence="2" id="KW-0261">Viral envelope protein</keyword>
<proteinExistence type="predicted"/>
<gene>
    <name evidence="2" type="primary">env</name>
</gene>
<protein>
    <submittedName>
        <fullName evidence="2">Envelope glycoprotein</fullName>
    </submittedName>
</protein>
<dbReference type="GO" id="GO:0019031">
    <property type="term" value="C:viral envelope"/>
    <property type="evidence" value="ECO:0007669"/>
    <property type="project" value="UniProtKB-KW"/>
</dbReference>
<keyword evidence="1" id="KW-0472">Membrane</keyword>
<feature type="non-terminal residue" evidence="2">
    <location>
        <position position="1"/>
    </location>
</feature>